<dbReference type="RefSeq" id="WP_182950932.1">
    <property type="nucleotide sequence ID" value="NZ_JABEQK010000015.1"/>
</dbReference>
<gene>
    <name evidence="16" type="ORF">HLH27_15420</name>
</gene>
<evidence type="ECO:0000256" key="2">
    <source>
        <dbReference type="ARBA" id="ARBA00022448"/>
    </source>
</evidence>
<proteinExistence type="inferred from homology"/>
<keyword evidence="4" id="KW-0410">Iron transport</keyword>
<evidence type="ECO:0000256" key="11">
    <source>
        <dbReference type="PROSITE-ProRule" id="PRU01360"/>
    </source>
</evidence>
<evidence type="ECO:0000256" key="10">
    <source>
        <dbReference type="ARBA" id="ARBA00023237"/>
    </source>
</evidence>
<feature type="domain" description="TonB-dependent receptor-like beta-barrel" evidence="14">
    <location>
        <begin position="300"/>
        <end position="743"/>
    </location>
</feature>
<keyword evidence="9 11" id="KW-0472">Membrane</keyword>
<keyword evidence="13" id="KW-0732">Signal</keyword>
<protein>
    <submittedName>
        <fullName evidence="16">TonB-dependent receptor</fullName>
    </submittedName>
</protein>
<dbReference type="PANTHER" id="PTHR32552:SF81">
    <property type="entry name" value="TONB-DEPENDENT OUTER MEMBRANE RECEPTOR"/>
    <property type="match status" value="1"/>
</dbReference>
<dbReference type="SUPFAM" id="SSF56935">
    <property type="entry name" value="Porins"/>
    <property type="match status" value="1"/>
</dbReference>
<dbReference type="InterPro" id="IPR000531">
    <property type="entry name" value="Beta-barrel_TonB"/>
</dbReference>
<evidence type="ECO:0000259" key="14">
    <source>
        <dbReference type="Pfam" id="PF00593"/>
    </source>
</evidence>
<sequence>MLVSRYGKKTAIGLLSCSMLQGTAWAASTADVYNRQDAARIRPNPSTAPQKPAAPAVARHARAEKAKVAAEEIVVTTRKKNESLMRVPTSVTAFSARDIDRYYIKSFTDYATQTPGLSFSNGGGSNYGLAGSRAIAIRGIAGNNTTGFYIDDTPVPASIDPRVVDLQRIEVLKGPQGTLYGASSEGGNVRLITTPADYNKSSLKIMTNAGGTVHGGSADVGDTITGNLAIVPDKLALRVSQYYNQDAGYLVRSYLDPSKAGGVAYKPNQGQITTTGYSGALSYHIIPRLTATMRMLYQNSYDYGWPSAYAPANNFVVSSYTVNRDLNIQEKSKDIWYLPSFVLSYEGKGYTVTSSTSYFDRSSHDVENGSEGVTQQLQDTFGYTGPEQPSYWVLNNHEQIFTEEDRVTFDPIFFHRISGTAGVYFNSDHLNMDQPPSIFQGISSLYGDDNIYGGHASTDTRQVAAFGELYIKLAKGLTATLGVREYWIHQTTNASSNGLFGSPEPGISSQDLNGALPKYGLSYQASKSTMMYFNASKGMRPGGGGVPVPSSCNADLAALGLNTKSPLHYNADSDWSFELGQKTSLFNSRFNLSTAIYQVDWNNIQQQVNLVSCGAVFMSNAGAARVRGGELEFNAVPIDGLHIRGGFNYNNAVITQQGDGVLPAGEWVNGVPQWTANAAVEYEHSLWNKTTGFIAGTFSHSGPSRSDNNSPGSPLYRQGYNIANLRGGVRFKNTEIAFYINNLTNTKVNFGDLQPISIVRQITNSKGTTNDLRVTLLPPLTAGLQIKEAF</sequence>
<evidence type="ECO:0000313" key="17">
    <source>
        <dbReference type="Proteomes" id="UP000540556"/>
    </source>
</evidence>
<dbReference type="GO" id="GO:0006826">
    <property type="term" value="P:iron ion transport"/>
    <property type="evidence" value="ECO:0007669"/>
    <property type="project" value="UniProtKB-KW"/>
</dbReference>
<dbReference type="Pfam" id="PF07715">
    <property type="entry name" value="Plug"/>
    <property type="match status" value="1"/>
</dbReference>
<dbReference type="InterPro" id="IPR039426">
    <property type="entry name" value="TonB-dep_rcpt-like"/>
</dbReference>
<evidence type="ECO:0000256" key="8">
    <source>
        <dbReference type="ARBA" id="ARBA00023077"/>
    </source>
</evidence>
<keyword evidence="7" id="KW-0406">Ion transport</keyword>
<dbReference type="Proteomes" id="UP000540556">
    <property type="component" value="Unassembled WGS sequence"/>
</dbReference>
<evidence type="ECO:0000256" key="13">
    <source>
        <dbReference type="SAM" id="SignalP"/>
    </source>
</evidence>
<evidence type="ECO:0000256" key="4">
    <source>
        <dbReference type="ARBA" id="ARBA00022496"/>
    </source>
</evidence>
<comment type="subcellular location">
    <subcellularLocation>
        <location evidence="1 11">Cell outer membrane</location>
        <topology evidence="1 11">Multi-pass membrane protein</topology>
    </subcellularLocation>
</comment>
<dbReference type="PROSITE" id="PS52016">
    <property type="entry name" value="TONB_DEPENDENT_REC_3"/>
    <property type="match status" value="1"/>
</dbReference>
<evidence type="ECO:0000256" key="12">
    <source>
        <dbReference type="RuleBase" id="RU003357"/>
    </source>
</evidence>
<reference evidence="16 17" key="1">
    <citation type="submission" date="2020-04" db="EMBL/GenBank/DDBJ databases">
        <title>Description of novel Gluconacetobacter.</title>
        <authorList>
            <person name="Sombolestani A."/>
        </authorList>
    </citation>
    <scope>NUCLEOTIDE SEQUENCE [LARGE SCALE GENOMIC DNA]</scope>
    <source>
        <strain evidence="16 17">LMG 27800</strain>
    </source>
</reference>
<comment type="caution">
    <text evidence="16">The sequence shown here is derived from an EMBL/GenBank/DDBJ whole genome shotgun (WGS) entry which is preliminary data.</text>
</comment>
<feature type="chain" id="PRO_5030560124" evidence="13">
    <location>
        <begin position="27"/>
        <end position="790"/>
    </location>
</feature>
<keyword evidence="2 11" id="KW-0813">Transport</keyword>
<evidence type="ECO:0000256" key="1">
    <source>
        <dbReference type="ARBA" id="ARBA00004571"/>
    </source>
</evidence>
<dbReference type="Gene3D" id="2.40.170.20">
    <property type="entry name" value="TonB-dependent receptor, beta-barrel domain"/>
    <property type="match status" value="1"/>
</dbReference>
<evidence type="ECO:0000313" key="16">
    <source>
        <dbReference type="EMBL" id="MBB2206393.1"/>
    </source>
</evidence>
<name>A0A7W4PQI4_9PROT</name>
<dbReference type="EMBL" id="JABEQK010000015">
    <property type="protein sequence ID" value="MBB2206393.1"/>
    <property type="molecule type" value="Genomic_DNA"/>
</dbReference>
<evidence type="ECO:0000256" key="9">
    <source>
        <dbReference type="ARBA" id="ARBA00023136"/>
    </source>
</evidence>
<keyword evidence="6" id="KW-0408">Iron</keyword>
<dbReference type="Pfam" id="PF00593">
    <property type="entry name" value="TonB_dep_Rec_b-barrel"/>
    <property type="match status" value="1"/>
</dbReference>
<evidence type="ECO:0000256" key="3">
    <source>
        <dbReference type="ARBA" id="ARBA00022452"/>
    </source>
</evidence>
<organism evidence="16 17">
    <name type="scientific">Gluconacetobacter takamatsuzukensis</name>
    <dbReference type="NCBI Taxonomy" id="1286190"/>
    <lineage>
        <taxon>Bacteria</taxon>
        <taxon>Pseudomonadati</taxon>
        <taxon>Pseudomonadota</taxon>
        <taxon>Alphaproteobacteria</taxon>
        <taxon>Acetobacterales</taxon>
        <taxon>Acetobacteraceae</taxon>
        <taxon>Gluconacetobacter</taxon>
    </lineage>
</organism>
<dbReference type="InterPro" id="IPR012910">
    <property type="entry name" value="Plug_dom"/>
</dbReference>
<dbReference type="InterPro" id="IPR036942">
    <property type="entry name" value="Beta-barrel_TonB_sf"/>
</dbReference>
<keyword evidence="3 11" id="KW-1134">Transmembrane beta strand</keyword>
<accession>A0A7W4PQI4</accession>
<comment type="similarity">
    <text evidence="11 12">Belongs to the TonB-dependent receptor family.</text>
</comment>
<evidence type="ECO:0000259" key="15">
    <source>
        <dbReference type="Pfam" id="PF07715"/>
    </source>
</evidence>
<keyword evidence="10 11" id="KW-0998">Cell outer membrane</keyword>
<evidence type="ECO:0000256" key="5">
    <source>
        <dbReference type="ARBA" id="ARBA00022692"/>
    </source>
</evidence>
<keyword evidence="16" id="KW-0675">Receptor</keyword>
<feature type="domain" description="TonB-dependent receptor plug" evidence="15">
    <location>
        <begin position="84"/>
        <end position="187"/>
    </location>
</feature>
<dbReference type="AlphaFoldDB" id="A0A7W4PQI4"/>
<feature type="signal peptide" evidence="13">
    <location>
        <begin position="1"/>
        <end position="26"/>
    </location>
</feature>
<evidence type="ECO:0000256" key="7">
    <source>
        <dbReference type="ARBA" id="ARBA00023065"/>
    </source>
</evidence>
<evidence type="ECO:0000256" key="6">
    <source>
        <dbReference type="ARBA" id="ARBA00023004"/>
    </source>
</evidence>
<keyword evidence="8 12" id="KW-0798">TonB box</keyword>
<keyword evidence="17" id="KW-1185">Reference proteome</keyword>
<dbReference type="PANTHER" id="PTHR32552">
    <property type="entry name" value="FERRICHROME IRON RECEPTOR-RELATED"/>
    <property type="match status" value="1"/>
</dbReference>
<keyword evidence="5 11" id="KW-0812">Transmembrane</keyword>
<dbReference type="GO" id="GO:0009279">
    <property type="term" value="C:cell outer membrane"/>
    <property type="evidence" value="ECO:0007669"/>
    <property type="project" value="UniProtKB-SubCell"/>
</dbReference>